<dbReference type="Pfam" id="PF03251">
    <property type="entry name" value="Tymo_45kd_70kd"/>
    <property type="match status" value="1"/>
</dbReference>
<feature type="region of interest" description="Disordered" evidence="2">
    <location>
        <begin position="562"/>
        <end position="666"/>
    </location>
</feature>
<feature type="compositionally biased region" description="Polar residues" evidence="2">
    <location>
        <begin position="643"/>
        <end position="666"/>
    </location>
</feature>
<feature type="compositionally biased region" description="Pro residues" evidence="2">
    <location>
        <begin position="316"/>
        <end position="327"/>
    </location>
</feature>
<dbReference type="RefSeq" id="NP_619755.1">
    <property type="nucleotide sequence ID" value="NC_003634.1"/>
</dbReference>
<feature type="compositionally biased region" description="Pro residues" evidence="2">
    <location>
        <begin position="568"/>
        <end position="587"/>
    </location>
</feature>
<evidence type="ECO:0000256" key="1">
    <source>
        <dbReference type="ARBA" id="ARBA00008523"/>
    </source>
</evidence>
<feature type="compositionally biased region" description="Low complexity" evidence="2">
    <location>
        <begin position="109"/>
        <end position="120"/>
    </location>
</feature>
<dbReference type="KEGG" id="vg:940245"/>
<comment type="similarity">
    <text evidence="1">Belongs to the tymoviridae protein p69 family.</text>
</comment>
<proteinExistence type="inferred from homology"/>
<name>O91259_PHMV</name>
<keyword evidence="4" id="KW-1185">Reference proteome</keyword>
<evidence type="ECO:0000256" key="2">
    <source>
        <dbReference type="SAM" id="MobiDB-lite"/>
    </source>
</evidence>
<feature type="compositionally biased region" description="Pro residues" evidence="2">
    <location>
        <begin position="468"/>
        <end position="481"/>
    </location>
</feature>
<dbReference type="GeneID" id="940245"/>
<reference evidence="3 4" key="1">
    <citation type="submission" date="1998-01" db="EMBL/GenBank/DDBJ databases">
        <title>Genomic sequence of Physalis mottle virus and its evolutionary relationship with other tymoviruses.</title>
        <authorList>
            <person name="Ranjith-Kumar C.T."/>
            <person name="Gopinath K."/>
            <person name="Jacob A.N.K."/>
            <person name="Srividhya V."/>
            <person name="Elango P."/>
            <person name="Savithri H.S."/>
        </authorList>
    </citation>
    <scope>NUCLEOTIDE SEQUENCE [LARGE SCALE GENOMIC DNA]</scope>
</reference>
<feature type="compositionally biased region" description="Low complexity" evidence="2">
    <location>
        <begin position="588"/>
        <end position="602"/>
    </location>
</feature>
<sequence>MSHVLPGCSRCPQLNISSRCFYQPHTQFSRRASSRLSFLLSLPHTKGGHSSHLILRHSSFRTGYRPSPSPHPQNHRNPSSFHSLAPPCSSPIHCDVHETFQIPEASGHQSQLLSSPQLPSNLGRHLPIPRDVNALANHDKLLHARRSHVLPPLSNSRPLHELRTTANPLLQPHCSPRIPFHQPFSLSLRLYLSNSRPHPALHPRISPCRQLRPASRCPLMAQDSLHPPPISHPIRNSPGILGPMPLPTHTTRPPSKTIPLDSPATPPQQSNPTLDPITPQPGQCQACMPAGHSKVPTTLVSILHDTRLPGTSTGHLPPPTPQTPPHPALSVQLPLHLHPSRPYTSDLRPRRLCKNPIQQTRAQMGHSKSLGQSPDFCPSQRSNTTSGRLRVSPKPSPTSSPPSSTTLAAIPPLLFPPPINTNHSPHSGSPTPNPFSHSPRQRPILPSVYRGPVSLNHPSISPIQQTPPNHPPLPETTPPTPQQYQTSPPRPFQKKSPPLLIGSLPVFTEETTVHHPPRSHFKSPRPIPPPLHFFLSQLLGSAQPNSSRIRASARLSQLLQNFPYHHPTSPPSSPSQDPPHPNPPTPLPLLSRNLSSSPSTTPRQLSQFSPPRPIPPPLDPHHHLRFIPNPLPPLRPPSPTSPFSINSTPPHSPFSIASSNSYHSFC</sequence>
<dbReference type="EMBL" id="Y16104">
    <property type="protein sequence ID" value="CAA76070.1"/>
    <property type="molecule type" value="Genomic_DNA"/>
</dbReference>
<gene>
    <name evidence="3" type="primary">OP</name>
</gene>
<feature type="compositionally biased region" description="Low complexity" evidence="2">
    <location>
        <begin position="401"/>
        <end position="412"/>
    </location>
</feature>
<evidence type="ECO:0000313" key="4">
    <source>
        <dbReference type="Proteomes" id="UP000204435"/>
    </source>
</evidence>
<organism evidence="3 4">
    <name type="scientific">Physalis mottle virus</name>
    <name type="common">PhMV</name>
    <name type="synonym">Belladonna mottle virus-Iowa</name>
    <dbReference type="NCBI Taxonomy" id="72539"/>
    <lineage>
        <taxon>Viruses</taxon>
        <taxon>Riboviria</taxon>
        <taxon>Orthornavirae</taxon>
        <taxon>Kitrinoviricota</taxon>
        <taxon>Alsuviricetes</taxon>
        <taxon>Tymovirales</taxon>
        <taxon>Tymoviridae</taxon>
        <taxon>Tymovirus</taxon>
        <taxon>Tymovirus physalis</taxon>
    </lineage>
</organism>
<feature type="region of interest" description="Disordered" evidence="2">
    <location>
        <begin position="307"/>
        <end position="330"/>
    </location>
</feature>
<organismHost>
    <name type="scientific">Physalis heterophylla</name>
    <dbReference type="NCBI Taxonomy" id="304155"/>
</organismHost>
<feature type="region of interest" description="Disordered" evidence="2">
    <location>
        <begin position="60"/>
        <end position="84"/>
    </location>
</feature>
<evidence type="ECO:0000313" key="3">
    <source>
        <dbReference type="EMBL" id="CAA76070.1"/>
    </source>
</evidence>
<protein>
    <submittedName>
        <fullName evidence="3">Overlapping protein</fullName>
    </submittedName>
</protein>
<feature type="region of interest" description="Disordered" evidence="2">
    <location>
        <begin position="244"/>
        <end position="281"/>
    </location>
</feature>
<feature type="compositionally biased region" description="Pro residues" evidence="2">
    <location>
        <begin position="629"/>
        <end position="640"/>
    </location>
</feature>
<dbReference type="Proteomes" id="UP000204435">
    <property type="component" value="Segment"/>
</dbReference>
<feature type="compositionally biased region" description="Polar residues" evidence="2">
    <location>
        <begin position="423"/>
        <end position="438"/>
    </location>
</feature>
<accession>O91259</accession>
<dbReference type="InterPro" id="IPR004935">
    <property type="entry name" value="45/70kDa_tymovirus"/>
</dbReference>
<feature type="region of interest" description="Disordered" evidence="2">
    <location>
        <begin position="360"/>
        <end position="500"/>
    </location>
</feature>
<feature type="region of interest" description="Disordered" evidence="2">
    <location>
        <begin position="105"/>
        <end position="125"/>
    </location>
</feature>
<dbReference type="OrthoDB" id="19242at10239"/>